<feature type="region of interest" description="Disordered" evidence="1">
    <location>
        <begin position="1"/>
        <end position="22"/>
    </location>
</feature>
<protein>
    <submittedName>
        <fullName evidence="2">Uncharacterized protein</fullName>
    </submittedName>
</protein>
<reference evidence="2 3" key="1">
    <citation type="submission" date="2020-11" db="EMBL/GenBank/DDBJ databases">
        <title>Actinomyces sp. ZJ750.</title>
        <authorList>
            <person name="Zhou J."/>
        </authorList>
    </citation>
    <scope>NUCLEOTIDE SEQUENCE [LARGE SCALE GENOMIC DNA]</scope>
    <source>
        <strain evidence="2 3">ZJ750</strain>
    </source>
</reference>
<gene>
    <name evidence="2" type="ORF">ID810_06555</name>
</gene>
<organism evidence="2 3">
    <name type="scientific">Actinomyces respiraculi</name>
    <dbReference type="NCBI Taxonomy" id="2744574"/>
    <lineage>
        <taxon>Bacteria</taxon>
        <taxon>Bacillati</taxon>
        <taxon>Actinomycetota</taxon>
        <taxon>Actinomycetes</taxon>
        <taxon>Actinomycetales</taxon>
        <taxon>Actinomycetaceae</taxon>
        <taxon>Actinomyces</taxon>
    </lineage>
</organism>
<evidence type="ECO:0000313" key="2">
    <source>
        <dbReference type="EMBL" id="QPL04485.1"/>
    </source>
</evidence>
<dbReference type="Proteomes" id="UP000594637">
    <property type="component" value="Chromosome"/>
</dbReference>
<dbReference type="KEGG" id="arep:ID810_06555"/>
<name>A0A7T0LJ09_9ACTO</name>
<keyword evidence="3" id="KW-1185">Reference proteome</keyword>
<dbReference type="EMBL" id="CP063989">
    <property type="protein sequence ID" value="QPL04485.1"/>
    <property type="molecule type" value="Genomic_DNA"/>
</dbReference>
<accession>A0A7T0LJ09</accession>
<proteinExistence type="predicted"/>
<sequence>MSSTLGPLGTPWTTSATSAAPLGLPVDTALRAPGAAGLRESGQRRWRQ</sequence>
<dbReference type="RefSeq" id="WP_166854923.1">
    <property type="nucleotide sequence ID" value="NZ_CP063989.1"/>
</dbReference>
<dbReference type="AlphaFoldDB" id="A0A7T0LJ09"/>
<evidence type="ECO:0000256" key="1">
    <source>
        <dbReference type="SAM" id="MobiDB-lite"/>
    </source>
</evidence>
<evidence type="ECO:0000313" key="3">
    <source>
        <dbReference type="Proteomes" id="UP000594637"/>
    </source>
</evidence>